<dbReference type="InterPro" id="IPR012495">
    <property type="entry name" value="TadE-like_dom"/>
</dbReference>
<evidence type="ECO:0000313" key="4">
    <source>
        <dbReference type="Proteomes" id="UP001589645"/>
    </source>
</evidence>
<name>A0ABV5HLM9_9VIBR</name>
<comment type="caution">
    <text evidence="3">The sequence shown here is derived from an EMBL/GenBank/DDBJ whole genome shotgun (WGS) entry which is preliminary data.</text>
</comment>
<dbReference type="EMBL" id="JBHMEP010000001">
    <property type="protein sequence ID" value="MFB9135136.1"/>
    <property type="molecule type" value="Genomic_DNA"/>
</dbReference>
<keyword evidence="4" id="KW-1185">Reference proteome</keyword>
<protein>
    <submittedName>
        <fullName evidence="3">TadE family protein</fullName>
    </submittedName>
</protein>
<gene>
    <name evidence="3" type="ORF">ACFFUV_09190</name>
</gene>
<dbReference type="Pfam" id="PF07811">
    <property type="entry name" value="TadE"/>
    <property type="match status" value="1"/>
</dbReference>
<reference evidence="3 4" key="1">
    <citation type="submission" date="2024-09" db="EMBL/GenBank/DDBJ databases">
        <authorList>
            <person name="Sun Q."/>
            <person name="Mori K."/>
        </authorList>
    </citation>
    <scope>NUCLEOTIDE SEQUENCE [LARGE SCALE GENOMIC DNA]</scope>
    <source>
        <strain evidence="3 4">CECT 8064</strain>
    </source>
</reference>
<keyword evidence="1" id="KW-1133">Transmembrane helix</keyword>
<accession>A0ABV5HLM9</accession>
<evidence type="ECO:0000256" key="1">
    <source>
        <dbReference type="SAM" id="Phobius"/>
    </source>
</evidence>
<proteinExistence type="predicted"/>
<keyword evidence="1" id="KW-0472">Membrane</keyword>
<feature type="domain" description="TadE-like" evidence="2">
    <location>
        <begin position="10"/>
        <end position="52"/>
    </location>
</feature>
<organism evidence="3 4">
    <name type="scientific">Vibrio olivae</name>
    <dbReference type="NCBI Taxonomy" id="1243002"/>
    <lineage>
        <taxon>Bacteria</taxon>
        <taxon>Pseudomonadati</taxon>
        <taxon>Pseudomonadota</taxon>
        <taxon>Gammaproteobacteria</taxon>
        <taxon>Vibrionales</taxon>
        <taxon>Vibrionaceae</taxon>
        <taxon>Vibrio</taxon>
    </lineage>
</organism>
<keyword evidence="1" id="KW-0812">Transmembrane</keyword>
<evidence type="ECO:0000259" key="2">
    <source>
        <dbReference type="Pfam" id="PF07811"/>
    </source>
</evidence>
<evidence type="ECO:0000313" key="3">
    <source>
        <dbReference type="EMBL" id="MFB9135136.1"/>
    </source>
</evidence>
<dbReference type="RefSeq" id="WP_390191449.1">
    <property type="nucleotide sequence ID" value="NZ_JBHMEP010000001.1"/>
</dbReference>
<sequence>MKKRNKSHHGLSIIEFTFVVTALFLIMFWVMEAGRYMYSLQLINNATRVSARLAVVCRVQDQADIPLLAVPKPLLGGFSANDIDIEYLDSNGSKIDIDVSSKSAEMETYSKINYVRAKVNESFKYQLSGLLSLFGVEGAISIPSFETIRPRENLGYHSSDSEDVYTDC</sequence>
<feature type="transmembrane region" description="Helical" evidence="1">
    <location>
        <begin position="12"/>
        <end position="31"/>
    </location>
</feature>
<dbReference type="Proteomes" id="UP001589645">
    <property type="component" value="Unassembled WGS sequence"/>
</dbReference>